<evidence type="ECO:0000259" key="2">
    <source>
        <dbReference type="Pfam" id="PF01551"/>
    </source>
</evidence>
<dbReference type="Proteomes" id="UP000562395">
    <property type="component" value="Unassembled WGS sequence"/>
</dbReference>
<proteinExistence type="predicted"/>
<keyword evidence="4" id="KW-0378">Hydrolase</keyword>
<evidence type="ECO:0000256" key="1">
    <source>
        <dbReference type="ARBA" id="ARBA00022729"/>
    </source>
</evidence>
<dbReference type="Pfam" id="PF01551">
    <property type="entry name" value="Peptidase_M23"/>
    <property type="match status" value="1"/>
</dbReference>
<keyword evidence="5" id="KW-1185">Reference proteome</keyword>
<dbReference type="InterPro" id="IPR045974">
    <property type="entry name" value="DUF5930"/>
</dbReference>
<dbReference type="CDD" id="cd12797">
    <property type="entry name" value="M23_peptidase"/>
    <property type="match status" value="1"/>
</dbReference>
<dbReference type="SUPFAM" id="SSF51261">
    <property type="entry name" value="Duplicated hybrid motif"/>
    <property type="match status" value="1"/>
</dbReference>
<reference evidence="4 5" key="1">
    <citation type="submission" date="2020-08" db="EMBL/GenBank/DDBJ databases">
        <title>Genomic Encyclopedia of Type Strains, Phase IV (KMG-IV): sequencing the most valuable type-strain genomes for metagenomic binning, comparative biology and taxonomic classification.</title>
        <authorList>
            <person name="Goeker M."/>
        </authorList>
    </citation>
    <scope>NUCLEOTIDE SEQUENCE [LARGE SCALE GENOMIC DNA]</scope>
    <source>
        <strain evidence="4 5">DSM 14552</strain>
    </source>
</reference>
<gene>
    <name evidence="4" type="ORF">GGQ88_001063</name>
</gene>
<dbReference type="InterPro" id="IPR050570">
    <property type="entry name" value="Cell_wall_metabolism_enzyme"/>
</dbReference>
<name>A0A7W6EV16_9SPHN</name>
<dbReference type="PANTHER" id="PTHR21666">
    <property type="entry name" value="PEPTIDASE-RELATED"/>
    <property type="match status" value="1"/>
</dbReference>
<protein>
    <submittedName>
        <fullName evidence="4">Murein DD-endopeptidase MepM/ murein hydrolase activator NlpD</fullName>
    </submittedName>
</protein>
<dbReference type="GO" id="GO:0004222">
    <property type="term" value="F:metalloendopeptidase activity"/>
    <property type="evidence" value="ECO:0007669"/>
    <property type="project" value="TreeGrafter"/>
</dbReference>
<sequence>MPTMKLAGAVARIRSWFPEREFFMRSQGQVRFIRISSRLQMAVAGGIAGAVLLWLVVMAATLISQISAAQDHAALLQREAAVASAESRVQKYRGGLEGVADDLARRQDFIEKAIQGTIGELPKDLPQGTGSDSSAEAAKTVHKISMELPEARRLAQLEARQLAFIERLTRYADARAAATETAIRRVGLNPALLRASAREAQGGPLIRLFTGRNDSLDPRFARLGASLERMAMLQKGLARIPNTLPASLEYISSGFGYRSDPFTGGAAFHAGLDFRGPVGAPIYSAAAGTVSFVGAKQGYGNCVEVSHGNGLMTRYAHMSRTGAHVGEKVDAGAEIGKIGSTGRSTGPHLHFEVRINDRPVNPRPFLEAAHVQ</sequence>
<feature type="domain" description="M23ase beta-sheet core" evidence="2">
    <location>
        <begin position="268"/>
        <end position="362"/>
    </location>
</feature>
<dbReference type="FunFam" id="2.70.70.10:FF:000006">
    <property type="entry name" value="M23 family peptidase"/>
    <property type="match status" value="1"/>
</dbReference>
<evidence type="ECO:0000313" key="5">
    <source>
        <dbReference type="Proteomes" id="UP000562395"/>
    </source>
</evidence>
<dbReference type="AlphaFoldDB" id="A0A7W6EV16"/>
<dbReference type="Pfam" id="PF19353">
    <property type="entry name" value="DUF5930"/>
    <property type="match status" value="1"/>
</dbReference>
<accession>A0A7W6EV16</accession>
<organism evidence="4 5">
    <name type="scientific">Novosphingobium hassiacum</name>
    <dbReference type="NCBI Taxonomy" id="173676"/>
    <lineage>
        <taxon>Bacteria</taxon>
        <taxon>Pseudomonadati</taxon>
        <taxon>Pseudomonadota</taxon>
        <taxon>Alphaproteobacteria</taxon>
        <taxon>Sphingomonadales</taxon>
        <taxon>Sphingomonadaceae</taxon>
        <taxon>Novosphingobium</taxon>
    </lineage>
</organism>
<keyword evidence="1" id="KW-0732">Signal</keyword>
<dbReference type="InterPro" id="IPR011055">
    <property type="entry name" value="Dup_hybrid_motif"/>
</dbReference>
<evidence type="ECO:0000259" key="3">
    <source>
        <dbReference type="Pfam" id="PF19353"/>
    </source>
</evidence>
<dbReference type="EMBL" id="JACICY010000002">
    <property type="protein sequence ID" value="MBB3859802.1"/>
    <property type="molecule type" value="Genomic_DNA"/>
</dbReference>
<dbReference type="InterPro" id="IPR016047">
    <property type="entry name" value="M23ase_b-sheet_dom"/>
</dbReference>
<feature type="domain" description="DUF5930" evidence="3">
    <location>
        <begin position="11"/>
        <end position="71"/>
    </location>
</feature>
<evidence type="ECO:0000313" key="4">
    <source>
        <dbReference type="EMBL" id="MBB3859802.1"/>
    </source>
</evidence>
<dbReference type="Gene3D" id="2.70.70.10">
    <property type="entry name" value="Glucose Permease (Domain IIA)"/>
    <property type="match status" value="1"/>
</dbReference>
<dbReference type="PANTHER" id="PTHR21666:SF289">
    <property type="entry name" value="L-ALA--D-GLU ENDOPEPTIDASE"/>
    <property type="match status" value="1"/>
</dbReference>
<comment type="caution">
    <text evidence="4">The sequence shown here is derived from an EMBL/GenBank/DDBJ whole genome shotgun (WGS) entry which is preliminary data.</text>
</comment>